<dbReference type="PANTHER" id="PTHR11010:SF117">
    <property type="entry name" value="SERINE PROTEASE 16"/>
    <property type="match status" value="1"/>
</dbReference>
<dbReference type="SUPFAM" id="SSF53474">
    <property type="entry name" value="alpha/beta-Hydrolases"/>
    <property type="match status" value="1"/>
</dbReference>
<feature type="compositionally biased region" description="Polar residues" evidence="6">
    <location>
        <begin position="501"/>
        <end position="515"/>
    </location>
</feature>
<dbReference type="Proteomes" id="UP000827284">
    <property type="component" value="Unassembled WGS sequence"/>
</dbReference>
<dbReference type="OrthoDB" id="1735038at2759"/>
<evidence type="ECO:0000256" key="2">
    <source>
        <dbReference type="ARBA" id="ARBA00022670"/>
    </source>
</evidence>
<name>A0A9P3LUY8_9FUNG</name>
<proteinExistence type="inferred from homology"/>
<evidence type="ECO:0000256" key="5">
    <source>
        <dbReference type="ARBA" id="ARBA00023180"/>
    </source>
</evidence>
<feature type="compositionally biased region" description="Acidic residues" evidence="6">
    <location>
        <begin position="1077"/>
        <end position="1087"/>
    </location>
</feature>
<feature type="region of interest" description="Disordered" evidence="6">
    <location>
        <begin position="1025"/>
        <end position="1087"/>
    </location>
</feature>
<evidence type="ECO:0000313" key="9">
    <source>
        <dbReference type="Proteomes" id="UP000827284"/>
    </source>
</evidence>
<dbReference type="GO" id="GO:0008239">
    <property type="term" value="F:dipeptidyl-peptidase activity"/>
    <property type="evidence" value="ECO:0007669"/>
    <property type="project" value="TreeGrafter"/>
</dbReference>
<evidence type="ECO:0000256" key="4">
    <source>
        <dbReference type="ARBA" id="ARBA00022801"/>
    </source>
</evidence>
<dbReference type="GO" id="GO:0006508">
    <property type="term" value="P:proteolysis"/>
    <property type="evidence" value="ECO:0007669"/>
    <property type="project" value="UniProtKB-KW"/>
</dbReference>
<comment type="caution">
    <text evidence="8">The sequence shown here is derived from an EMBL/GenBank/DDBJ whole genome shotgun (WGS) entry which is preliminary data.</text>
</comment>
<gene>
    <name evidence="8" type="ORF">EMPS_03520</name>
</gene>
<feature type="compositionally biased region" description="Basic residues" evidence="6">
    <location>
        <begin position="1028"/>
        <end position="1043"/>
    </location>
</feature>
<keyword evidence="3 7" id="KW-0732">Signal</keyword>
<dbReference type="GO" id="GO:0070008">
    <property type="term" value="F:serine-type exopeptidase activity"/>
    <property type="evidence" value="ECO:0007669"/>
    <property type="project" value="InterPro"/>
</dbReference>
<evidence type="ECO:0000256" key="6">
    <source>
        <dbReference type="SAM" id="MobiDB-lite"/>
    </source>
</evidence>
<dbReference type="InterPro" id="IPR029058">
    <property type="entry name" value="AB_hydrolase_fold"/>
</dbReference>
<feature type="region of interest" description="Disordered" evidence="6">
    <location>
        <begin position="127"/>
        <end position="208"/>
    </location>
</feature>
<dbReference type="Gene3D" id="3.40.50.1820">
    <property type="entry name" value="alpha/beta hydrolase"/>
    <property type="match status" value="1"/>
</dbReference>
<evidence type="ECO:0000256" key="3">
    <source>
        <dbReference type="ARBA" id="ARBA00022729"/>
    </source>
</evidence>
<accession>A0A9P3LUY8</accession>
<reference evidence="8" key="1">
    <citation type="submission" date="2021-11" db="EMBL/GenBank/DDBJ databases">
        <authorList>
            <person name="Herlambang A."/>
            <person name="Guo Y."/>
            <person name="Takashima Y."/>
            <person name="Nishizawa T."/>
        </authorList>
    </citation>
    <scope>NUCLEOTIDE SEQUENCE</scope>
    <source>
        <strain evidence="8">E1425</strain>
    </source>
</reference>
<feature type="chain" id="PRO_5040305568" evidence="7">
    <location>
        <begin position="23"/>
        <end position="1225"/>
    </location>
</feature>
<feature type="compositionally biased region" description="Polar residues" evidence="6">
    <location>
        <begin position="146"/>
        <end position="164"/>
    </location>
</feature>
<keyword evidence="2" id="KW-0645">Protease</keyword>
<feature type="compositionally biased region" description="Low complexity" evidence="6">
    <location>
        <begin position="198"/>
        <end position="207"/>
    </location>
</feature>
<dbReference type="AlphaFoldDB" id="A0A9P3LUY8"/>
<comment type="similarity">
    <text evidence="1">Belongs to the peptidase S28 family.</text>
</comment>
<evidence type="ECO:0000313" key="8">
    <source>
        <dbReference type="EMBL" id="GJJ71170.1"/>
    </source>
</evidence>
<feature type="region of interest" description="Disordered" evidence="6">
    <location>
        <begin position="1203"/>
        <end position="1225"/>
    </location>
</feature>
<feature type="region of interest" description="Disordered" evidence="6">
    <location>
        <begin position="501"/>
        <end position="525"/>
    </location>
</feature>
<evidence type="ECO:0000256" key="1">
    <source>
        <dbReference type="ARBA" id="ARBA00011079"/>
    </source>
</evidence>
<sequence>MSMARTVLHTLLLFWLAQNIQAAEPCGHCGAEPIPMPALIELHARATPDIGAKPHFRASDAQGAVTDNLNMAAISKGSLSSHKRRFVKTMGLRHKPTMDWGMRARAKNQVHWDKYWYQLETGKQWAITNADEPPTSNFEDKKDVEISSSSEPGVDSTTNGSFSGSFKPETTPDSQDEVATDTDDQSGPEGADMNGQFSQDSSSTGAASDDDPGFYFFQQILDHFSTLKTKPSETSSLAEEFDSKSGSENLHGSASWRIKSTFRQYYHISSEFYKPGGPVILWLPGETPLHSLFLRRGLAYEMANATSGLLVALEHRFYGKSIPRFQDAFPSDPAPSNRTMHKRDEQDQFGGSERVKGSKTYADDSSKTRGAGVIIGPLLFGSQSNSSSPADADAANNSTSDSVTRWILAGCSYGGNLAAWTRQRYPSKIFAAFASSAPVRSALDFFEYSTSQMDVLGPQCSQDLAAARDFLDSALQTTDAFMDQMSSLQYGTNFNITSFNPVENQNQTNSTSTQPPAEGPTSDKQKRYEAKLDVLSWFSPDFAHEYSVDGEEVHAAGWIWWTVASAVQYNAVVTPPTSLPVKTVVDVLCETMADQRIQREKSLDSLETEARNLVAGIFETKALASWFKDQQFFTPTKTADLQPSDIDPNSVQNLASMAWLWQTCSELGYLQTSRPSTCCCSQQSSGSQMTSMEVENDDMHTENEASSAIAVDREIVSLASKGICSLRDWIFRSFRVPSPFVEEVTTPPMSAAFAPPCLPCQCYSQGAQRKDSVFSRLLTLEAAWEECQFYFAKTEGQNQSVDKLRTLMRKSPLLKSYPDVEHNVNNKFRGWEIAEDDEDETLPVASSDHVQAMSQNQGATCRGSSLLSKDDGLDGISVVHEMQKVDTSTLYPSSQLQSVVAIESEIHTGGRYYFTNGENDPWKELTLASSNAQAFLSQRNALRQTIRKRKKAVAPDTLISRSSPAATTVTATNSAAVAFTPIALPFPDKIENAVSPLQSTHLESHSRINKDYSYHHHDHYYHQEIHGKHNKYRQNSRHRHRRYSPIGGSTPGSTLTPTWQDPQSAPDLSASNTAVSVDEDDNGDGEAVDNIAVRPETAAFVGDKACPTACQDAIPSLDSTPSPSIRDLPDSPSSTPSAPIAVHLADDEDEVGDRTVMRIIPGASHCQDILYESTDLDSIELRAERQHVLNTFVRWIAIDVRRQEQRRQKQTEASATGAGTSADIQ</sequence>
<feature type="compositionally biased region" description="Acidic residues" evidence="6">
    <location>
        <begin position="174"/>
        <end position="186"/>
    </location>
</feature>
<organism evidence="8 9">
    <name type="scientific">Entomortierella parvispora</name>
    <dbReference type="NCBI Taxonomy" id="205924"/>
    <lineage>
        <taxon>Eukaryota</taxon>
        <taxon>Fungi</taxon>
        <taxon>Fungi incertae sedis</taxon>
        <taxon>Mucoromycota</taxon>
        <taxon>Mortierellomycotina</taxon>
        <taxon>Mortierellomycetes</taxon>
        <taxon>Mortierellales</taxon>
        <taxon>Mortierellaceae</taxon>
        <taxon>Entomortierella</taxon>
    </lineage>
</organism>
<evidence type="ECO:0000256" key="7">
    <source>
        <dbReference type="SAM" id="SignalP"/>
    </source>
</evidence>
<dbReference type="PANTHER" id="PTHR11010">
    <property type="entry name" value="PROTEASE S28 PRO-X CARBOXYPEPTIDASE-RELATED"/>
    <property type="match status" value="1"/>
</dbReference>
<feature type="compositionally biased region" description="Low complexity" evidence="6">
    <location>
        <begin position="1044"/>
        <end position="1058"/>
    </location>
</feature>
<dbReference type="Pfam" id="PF05577">
    <property type="entry name" value="Peptidase_S28"/>
    <property type="match status" value="3"/>
</dbReference>
<feature type="signal peptide" evidence="7">
    <location>
        <begin position="1"/>
        <end position="22"/>
    </location>
</feature>
<dbReference type="InterPro" id="IPR008758">
    <property type="entry name" value="Peptidase_S28"/>
</dbReference>
<feature type="compositionally biased region" description="Basic and acidic residues" evidence="6">
    <location>
        <begin position="353"/>
        <end position="366"/>
    </location>
</feature>
<dbReference type="EMBL" id="BQFW01000005">
    <property type="protein sequence ID" value="GJJ71170.1"/>
    <property type="molecule type" value="Genomic_DNA"/>
</dbReference>
<feature type="region of interest" description="Disordered" evidence="6">
    <location>
        <begin position="1114"/>
        <end position="1138"/>
    </location>
</feature>
<reference evidence="8" key="2">
    <citation type="journal article" date="2022" name="Microbiol. Resour. Announc.">
        <title>Whole-Genome Sequence of Entomortierella parvispora E1425, a Mucoromycotan Fungus Associated with Burkholderiaceae-Related Endosymbiotic Bacteria.</title>
        <authorList>
            <person name="Herlambang A."/>
            <person name="Guo Y."/>
            <person name="Takashima Y."/>
            <person name="Narisawa K."/>
            <person name="Ohta H."/>
            <person name="Nishizawa T."/>
        </authorList>
    </citation>
    <scope>NUCLEOTIDE SEQUENCE</scope>
    <source>
        <strain evidence="8">E1425</strain>
    </source>
</reference>
<feature type="compositionally biased region" description="Low complexity" evidence="6">
    <location>
        <begin position="1213"/>
        <end position="1225"/>
    </location>
</feature>
<keyword evidence="9" id="KW-1185">Reference proteome</keyword>
<keyword evidence="5" id="KW-0325">Glycoprotein</keyword>
<feature type="region of interest" description="Disordered" evidence="6">
    <location>
        <begin position="328"/>
        <end position="366"/>
    </location>
</feature>
<keyword evidence="4" id="KW-0378">Hydrolase</keyword>
<protein>
    <submittedName>
        <fullName evidence="8">Uncharacterized protein</fullName>
    </submittedName>
</protein>